<dbReference type="eggNOG" id="COG0596">
    <property type="taxonomic scope" value="Bacteria"/>
</dbReference>
<dbReference type="EMBL" id="CP000431">
    <property type="protein sequence ID" value="ABG98448.1"/>
    <property type="molecule type" value="Genomic_DNA"/>
</dbReference>
<sequence length="318" mass="34613">MRAVECGGGVGDGEGGQGAEAGTIRALVGPRGGPGRWIRRAPRRGCRRTRSRPRHSDRLPSGPGIARRYVLIGWDAPGNWCARQLGRTPRATQSAHPRRCQRGRVAANRADGTGSLTSSPNHTVTTPHAFPLEPTPIHVRQGPRWPARPSHTDPSAAGRGEWGLVLRSYPSLLILTHGWRWTFWHWSMVIDPLTDPTVFGGDLARSMNVGQQTPQQIRADVGEAIDQDLVQVDSVDIGHRVVLPRVTLVGLTRSYAMLPSLGYDTMVRSDSVSYTIFMEQPVLRNGTRVTSSVLLPFSGAHSMCIVGAVSCPIPPLEE</sequence>
<feature type="compositionally biased region" description="Basic residues" evidence="1">
    <location>
        <begin position="37"/>
        <end position="55"/>
    </location>
</feature>
<dbReference type="Proteomes" id="UP000008710">
    <property type="component" value="Chromosome"/>
</dbReference>
<organism evidence="2 3">
    <name type="scientific">Rhodococcus jostii (strain RHA1)</name>
    <dbReference type="NCBI Taxonomy" id="101510"/>
    <lineage>
        <taxon>Bacteria</taxon>
        <taxon>Bacillati</taxon>
        <taxon>Actinomycetota</taxon>
        <taxon>Actinomycetes</taxon>
        <taxon>Mycobacteriales</taxon>
        <taxon>Nocardiaceae</taxon>
        <taxon>Rhodococcus</taxon>
    </lineage>
</organism>
<dbReference type="KEGG" id="rha:RHA1_ro06675"/>
<gene>
    <name evidence="2" type="ordered locus">RHA1_ro06675</name>
</gene>
<name>Q0S1Y8_RHOJR</name>
<dbReference type="AlphaFoldDB" id="Q0S1Y8"/>
<dbReference type="HOGENOM" id="CLU_873994_0_0_11"/>
<protein>
    <submittedName>
        <fullName evidence="2">Uncharacterized protein</fullName>
    </submittedName>
</protein>
<evidence type="ECO:0000256" key="1">
    <source>
        <dbReference type="SAM" id="MobiDB-lite"/>
    </source>
</evidence>
<feature type="region of interest" description="Disordered" evidence="1">
    <location>
        <begin position="1"/>
        <end position="63"/>
    </location>
</feature>
<reference evidence="3" key="1">
    <citation type="journal article" date="2006" name="Proc. Natl. Acad. Sci. U.S.A.">
        <title>The complete genome of Rhodococcus sp. RHA1 provides insights into a catabolic powerhouse.</title>
        <authorList>
            <person name="McLeod M.P."/>
            <person name="Warren R.L."/>
            <person name="Hsiao W.W.L."/>
            <person name="Araki N."/>
            <person name="Myhre M."/>
            <person name="Fernandes C."/>
            <person name="Miyazawa D."/>
            <person name="Wong W."/>
            <person name="Lillquist A.L."/>
            <person name="Wang D."/>
            <person name="Dosanjh M."/>
            <person name="Hara H."/>
            <person name="Petrescu A."/>
            <person name="Morin R.D."/>
            <person name="Yang G."/>
            <person name="Stott J.M."/>
            <person name="Schein J.E."/>
            <person name="Shin H."/>
            <person name="Smailus D."/>
            <person name="Siddiqui A.S."/>
            <person name="Marra M.A."/>
            <person name="Jones S.J.M."/>
            <person name="Holt R."/>
            <person name="Brinkman F.S.L."/>
            <person name="Miyauchi K."/>
            <person name="Fukuda M."/>
            <person name="Davies J.E."/>
            <person name="Mohn W.W."/>
            <person name="Eltis L.D."/>
        </authorList>
    </citation>
    <scope>NUCLEOTIDE SEQUENCE [LARGE SCALE GENOMIC DNA]</scope>
    <source>
        <strain evidence="3">RHA1</strain>
    </source>
</reference>
<proteinExistence type="predicted"/>
<accession>Q0S1Y8</accession>
<feature type="compositionally biased region" description="Gly residues" evidence="1">
    <location>
        <begin position="1"/>
        <end position="19"/>
    </location>
</feature>
<evidence type="ECO:0000313" key="2">
    <source>
        <dbReference type="EMBL" id="ABG98448.1"/>
    </source>
</evidence>
<evidence type="ECO:0000313" key="3">
    <source>
        <dbReference type="Proteomes" id="UP000008710"/>
    </source>
</evidence>